<keyword evidence="3" id="KW-1185">Reference proteome</keyword>
<feature type="compositionally biased region" description="Basic and acidic residues" evidence="1">
    <location>
        <begin position="248"/>
        <end position="263"/>
    </location>
</feature>
<dbReference type="EMBL" id="QAPG01000148">
    <property type="protein sequence ID" value="TDZ30068.1"/>
    <property type="molecule type" value="Genomic_DNA"/>
</dbReference>
<sequence length="309" mass="34647">MPSVAEEHPRLAALARKRRRDNDVNPSDLQIQSPLYEKLAAQYTAAAAAAAHAGSNNWNADRGAFCRPVQQQLLQQHQQTTNFFSHDNHLIFQHGDPGLLSQQQHQHHNIDSVPRRIAPLPGAKRQRMFEDEGDSLTSDPSTSPQRQRRHNKMPPTQQSRALQDQTDSDNRPKKPTSVSPCHVCHRRPTKKSDLDSYADCLGCGQRTCYICMRECQGWEKDGRPNSVSGEDQTSDEILSRSFHMNDVDDERQQQQRDQEHDAATRGGQAKQDGWAGGGHRQMICSRCCIEKGSDGDIVCLGCLSGMESM</sequence>
<dbReference type="AlphaFoldDB" id="A0A4R8PX11"/>
<reference evidence="2 3" key="1">
    <citation type="submission" date="2018-11" db="EMBL/GenBank/DDBJ databases">
        <title>Genome sequence and assembly of Colletotrichum spinosum.</title>
        <authorList>
            <person name="Gan P."/>
            <person name="Shirasu K."/>
        </authorList>
    </citation>
    <scope>NUCLEOTIDE SEQUENCE [LARGE SCALE GENOMIC DNA]</scope>
    <source>
        <strain evidence="2 3">CBS 515.97</strain>
    </source>
</reference>
<feature type="compositionally biased region" description="Polar residues" evidence="1">
    <location>
        <begin position="154"/>
        <end position="165"/>
    </location>
</feature>
<feature type="region of interest" description="Disordered" evidence="1">
    <location>
        <begin position="129"/>
        <end position="193"/>
    </location>
</feature>
<gene>
    <name evidence="2" type="ORF">C8035_v003414</name>
</gene>
<feature type="region of interest" description="Disordered" evidence="1">
    <location>
        <begin position="101"/>
        <end position="120"/>
    </location>
</feature>
<feature type="region of interest" description="Disordered" evidence="1">
    <location>
        <begin position="248"/>
        <end position="278"/>
    </location>
</feature>
<evidence type="ECO:0000313" key="3">
    <source>
        <dbReference type="Proteomes" id="UP000295083"/>
    </source>
</evidence>
<feature type="compositionally biased region" description="Polar residues" evidence="1">
    <location>
        <begin position="135"/>
        <end position="145"/>
    </location>
</feature>
<accession>A0A4R8PX11</accession>
<evidence type="ECO:0000256" key="1">
    <source>
        <dbReference type="SAM" id="MobiDB-lite"/>
    </source>
</evidence>
<proteinExistence type="predicted"/>
<name>A0A4R8PX11_9PEZI</name>
<organism evidence="2 3">
    <name type="scientific">Colletotrichum spinosum</name>
    <dbReference type="NCBI Taxonomy" id="1347390"/>
    <lineage>
        <taxon>Eukaryota</taxon>
        <taxon>Fungi</taxon>
        <taxon>Dikarya</taxon>
        <taxon>Ascomycota</taxon>
        <taxon>Pezizomycotina</taxon>
        <taxon>Sordariomycetes</taxon>
        <taxon>Hypocreomycetidae</taxon>
        <taxon>Glomerellales</taxon>
        <taxon>Glomerellaceae</taxon>
        <taxon>Colletotrichum</taxon>
        <taxon>Colletotrichum orbiculare species complex</taxon>
    </lineage>
</organism>
<dbReference type="Proteomes" id="UP000295083">
    <property type="component" value="Unassembled WGS sequence"/>
</dbReference>
<protein>
    <submittedName>
        <fullName evidence="2">Uncharacterized protein</fullName>
    </submittedName>
</protein>
<evidence type="ECO:0000313" key="2">
    <source>
        <dbReference type="EMBL" id="TDZ30068.1"/>
    </source>
</evidence>
<comment type="caution">
    <text evidence="2">The sequence shown here is derived from an EMBL/GenBank/DDBJ whole genome shotgun (WGS) entry which is preliminary data.</text>
</comment>